<dbReference type="EMBL" id="UGKR01000003">
    <property type="protein sequence ID" value="STS88424.1"/>
    <property type="molecule type" value="Genomic_DNA"/>
</dbReference>
<accession>A0A7H4MDM4</accession>
<reference evidence="1 2" key="1">
    <citation type="submission" date="2018-06" db="EMBL/GenBank/DDBJ databases">
        <authorList>
            <consortium name="Pathogen Informatics"/>
            <person name="Doyle S."/>
        </authorList>
    </citation>
    <scope>NUCLEOTIDE SEQUENCE [LARGE SCALE GENOMIC DNA]</scope>
    <source>
        <strain evidence="1 2">NCTC9177</strain>
    </source>
</reference>
<protein>
    <submittedName>
        <fullName evidence="1">Uncharacterized protein</fullName>
    </submittedName>
</protein>
<name>A0A7H4MDM4_KLEVA</name>
<sequence>MFREIGWHARRIWLAEGQRAGTGFHQQTVGMAVIAAFELNDLIAAGEAAGQANGAHGRFGAGVHHPHHIHGRDQLGHQRRHFHFHFGRRAKAQAAGRRFDHRIADSRVVVAQHHRTPGADIIDIGLPVHVIKIGAIRAFDKQRRAADAGEGAHRRVNAAGDQFARSMV</sequence>
<dbReference type="Proteomes" id="UP000254545">
    <property type="component" value="Unassembled WGS sequence"/>
</dbReference>
<proteinExistence type="predicted"/>
<evidence type="ECO:0000313" key="1">
    <source>
        <dbReference type="EMBL" id="STS88424.1"/>
    </source>
</evidence>
<evidence type="ECO:0000313" key="2">
    <source>
        <dbReference type="Proteomes" id="UP000254545"/>
    </source>
</evidence>
<organism evidence="1 2">
    <name type="scientific">Klebsiella variicola</name>
    <dbReference type="NCBI Taxonomy" id="244366"/>
    <lineage>
        <taxon>Bacteria</taxon>
        <taxon>Pseudomonadati</taxon>
        <taxon>Pseudomonadota</taxon>
        <taxon>Gammaproteobacteria</taxon>
        <taxon>Enterobacterales</taxon>
        <taxon>Enterobacteriaceae</taxon>
        <taxon>Klebsiella/Raoultella group</taxon>
        <taxon>Klebsiella</taxon>
        <taxon>Klebsiella pneumoniae complex</taxon>
    </lineage>
</organism>
<gene>
    <name evidence="1" type="ORF">NCTC9177_02270</name>
</gene>
<comment type="caution">
    <text evidence="1">The sequence shown here is derived from an EMBL/GenBank/DDBJ whole genome shotgun (WGS) entry which is preliminary data.</text>
</comment>
<dbReference type="AlphaFoldDB" id="A0A7H4MDM4"/>